<sequence length="330" mass="38536">MDIEEDIYNNIEDVSVKDCNDLTTVDVFLHHNPQVGTRLKTGNKNSQPSRLVTVSLGLLCVLLLATVISLSVHYGDYSRLVLLTTNDTTEKETTLRSCGNLTQEKDQLKRGKDKLQTSYNGMIKERDQLQSNVISMTKDRDELKSNYFAIIRERDQLQRNCIALTRERDHIQNSCTSEKYQSQRRISELEKKIEEELGCCSGWRRFQLSCYYLSLESKTWKESRADCMNRGADLVIINSREEQVFLNQLGNHFWIGLTDTEKEGTWKWVDETTPTQTFWRLGEPNNAKWNENCGVFKKINDNFWQILRSWKDEPCSITTYWVCERPLKMS</sequence>
<dbReference type="RefSeq" id="XP_034147135.1">
    <property type="nucleotide sequence ID" value="XM_034291244.1"/>
</dbReference>
<dbReference type="InterPro" id="IPR001304">
    <property type="entry name" value="C-type_lectin-like"/>
</dbReference>
<dbReference type="InterPro" id="IPR016187">
    <property type="entry name" value="CTDL_fold"/>
</dbReference>
<dbReference type="AlphaFoldDB" id="A0AAY5KQ00"/>
<reference evidence="5 6" key="1">
    <citation type="submission" date="2020-02" db="EMBL/GenBank/DDBJ databases">
        <title>Esox lucius (northern pike) genome, fEsoLuc1, primary haplotype.</title>
        <authorList>
            <person name="Myers G."/>
            <person name="Karagic N."/>
            <person name="Meyer A."/>
            <person name="Pippel M."/>
            <person name="Reichard M."/>
            <person name="Winkler S."/>
            <person name="Tracey A."/>
            <person name="Sims Y."/>
            <person name="Howe K."/>
            <person name="Rhie A."/>
            <person name="Formenti G."/>
            <person name="Durbin R."/>
            <person name="Fedrigo O."/>
            <person name="Jarvis E.D."/>
        </authorList>
    </citation>
    <scope>NUCLEOTIDE SEQUENCE [LARGE SCALE GENOMIC DNA]</scope>
</reference>
<protein>
    <recommendedName>
        <fullName evidence="4">C-type lectin domain-containing protein</fullName>
    </recommendedName>
</protein>
<dbReference type="GeneID" id="109615132"/>
<evidence type="ECO:0000256" key="1">
    <source>
        <dbReference type="ARBA" id="ARBA00022734"/>
    </source>
</evidence>
<dbReference type="PROSITE" id="PS50041">
    <property type="entry name" value="C_TYPE_LECTIN_2"/>
    <property type="match status" value="1"/>
</dbReference>
<organism evidence="5 6">
    <name type="scientific">Esox lucius</name>
    <name type="common">Northern pike</name>
    <dbReference type="NCBI Taxonomy" id="8010"/>
    <lineage>
        <taxon>Eukaryota</taxon>
        <taxon>Metazoa</taxon>
        <taxon>Chordata</taxon>
        <taxon>Craniata</taxon>
        <taxon>Vertebrata</taxon>
        <taxon>Euteleostomi</taxon>
        <taxon>Actinopterygii</taxon>
        <taxon>Neopterygii</taxon>
        <taxon>Teleostei</taxon>
        <taxon>Protacanthopterygii</taxon>
        <taxon>Esociformes</taxon>
        <taxon>Esocidae</taxon>
        <taxon>Esox</taxon>
    </lineage>
</organism>
<feature type="domain" description="C-type lectin" evidence="4">
    <location>
        <begin position="206"/>
        <end position="324"/>
    </location>
</feature>
<name>A0AAY5KQ00_ESOLU</name>
<dbReference type="Proteomes" id="UP000265140">
    <property type="component" value="Chromosome 25"/>
</dbReference>
<dbReference type="Gene3D" id="1.20.5.1000">
    <property type="entry name" value="arf6 gtpase in complex with a specific effector, jip4"/>
    <property type="match status" value="1"/>
</dbReference>
<keyword evidence="3" id="KW-0812">Transmembrane</keyword>
<dbReference type="SMART" id="SM00034">
    <property type="entry name" value="CLECT"/>
    <property type="match status" value="1"/>
</dbReference>
<proteinExistence type="predicted"/>
<evidence type="ECO:0000259" key="4">
    <source>
        <dbReference type="PROSITE" id="PS50041"/>
    </source>
</evidence>
<dbReference type="SUPFAM" id="SSF56436">
    <property type="entry name" value="C-type lectin-like"/>
    <property type="match status" value="1"/>
</dbReference>
<dbReference type="Gene3D" id="3.10.100.10">
    <property type="entry name" value="Mannose-Binding Protein A, subunit A"/>
    <property type="match status" value="1"/>
</dbReference>
<dbReference type="GeneTree" id="ENSGT01020000230338"/>
<evidence type="ECO:0000313" key="6">
    <source>
        <dbReference type="Proteomes" id="UP000265140"/>
    </source>
</evidence>
<keyword evidence="3" id="KW-1133">Transmembrane helix</keyword>
<keyword evidence="6" id="KW-1185">Reference proteome</keyword>
<feature type="transmembrane region" description="Helical" evidence="3">
    <location>
        <begin position="51"/>
        <end position="74"/>
    </location>
</feature>
<evidence type="ECO:0000256" key="3">
    <source>
        <dbReference type="SAM" id="Phobius"/>
    </source>
</evidence>
<dbReference type="Ensembl" id="ENSELUT00000093809.1">
    <property type="protein sequence ID" value="ENSELUP00000088542.1"/>
    <property type="gene ID" value="ENSELUG00000043008.1"/>
</dbReference>
<dbReference type="InterPro" id="IPR016186">
    <property type="entry name" value="C-type_lectin-like/link_sf"/>
</dbReference>
<keyword evidence="1" id="KW-0430">Lectin</keyword>
<evidence type="ECO:0000256" key="2">
    <source>
        <dbReference type="SAM" id="Coils"/>
    </source>
</evidence>
<evidence type="ECO:0000313" key="5">
    <source>
        <dbReference type="Ensembl" id="ENSELUP00000088542.1"/>
    </source>
</evidence>
<keyword evidence="2" id="KW-0175">Coiled coil</keyword>
<dbReference type="Pfam" id="PF00059">
    <property type="entry name" value="Lectin_C"/>
    <property type="match status" value="1"/>
</dbReference>
<keyword evidence="3" id="KW-0472">Membrane</keyword>
<dbReference type="InterPro" id="IPR033989">
    <property type="entry name" value="CD209-like_CTLD"/>
</dbReference>
<feature type="coiled-coil region" evidence="2">
    <location>
        <begin position="112"/>
        <end position="174"/>
    </location>
</feature>
<dbReference type="PANTHER" id="PTHR22803">
    <property type="entry name" value="MANNOSE, PHOSPHOLIPASE, LECTIN RECEPTOR RELATED"/>
    <property type="match status" value="1"/>
</dbReference>
<dbReference type="InterPro" id="IPR050111">
    <property type="entry name" value="C-type_lectin/snaclec_domain"/>
</dbReference>
<reference evidence="5" key="2">
    <citation type="submission" date="2025-08" db="UniProtKB">
        <authorList>
            <consortium name="Ensembl"/>
        </authorList>
    </citation>
    <scope>IDENTIFICATION</scope>
</reference>
<reference evidence="5" key="3">
    <citation type="submission" date="2025-09" db="UniProtKB">
        <authorList>
            <consortium name="Ensembl"/>
        </authorList>
    </citation>
    <scope>IDENTIFICATION</scope>
</reference>
<accession>A0AAY5KQ00</accession>
<dbReference type="CDD" id="cd03590">
    <property type="entry name" value="CLECT_DC-SIGN_like"/>
    <property type="match status" value="1"/>
</dbReference>
<dbReference type="GO" id="GO:0030246">
    <property type="term" value="F:carbohydrate binding"/>
    <property type="evidence" value="ECO:0007669"/>
    <property type="project" value="UniProtKB-KW"/>
</dbReference>